<dbReference type="InterPro" id="IPR040256">
    <property type="entry name" value="At4g02000-like"/>
</dbReference>
<dbReference type="PANTHER" id="PTHR31286">
    <property type="entry name" value="GLYCINE-RICH CELL WALL STRUCTURAL PROTEIN 1.8-LIKE"/>
    <property type="match status" value="1"/>
</dbReference>
<accession>A0A7J9MYW7</accession>
<dbReference type="EMBL" id="JABFAF010263637">
    <property type="protein sequence ID" value="MBA0876084.1"/>
    <property type="molecule type" value="Genomic_DNA"/>
</dbReference>
<dbReference type="PANTHER" id="PTHR31286:SF99">
    <property type="entry name" value="DUF4283 DOMAIN-CONTAINING PROTEIN"/>
    <property type="match status" value="1"/>
</dbReference>
<evidence type="ECO:0000313" key="3">
    <source>
        <dbReference type="Proteomes" id="UP000593576"/>
    </source>
</evidence>
<dbReference type="InterPro" id="IPR025558">
    <property type="entry name" value="DUF4283"/>
</dbReference>
<dbReference type="OrthoDB" id="994333at2759"/>
<keyword evidence="3" id="KW-1185">Reference proteome</keyword>
<feature type="domain" description="DUF4283" evidence="1">
    <location>
        <begin position="27"/>
        <end position="65"/>
    </location>
</feature>
<dbReference type="Pfam" id="PF14111">
    <property type="entry name" value="DUF4283"/>
    <property type="match status" value="1"/>
</dbReference>
<organism evidence="2 3">
    <name type="scientific">Gossypium schwendimanii</name>
    <name type="common">Cotton</name>
    <dbReference type="NCBI Taxonomy" id="34291"/>
    <lineage>
        <taxon>Eukaryota</taxon>
        <taxon>Viridiplantae</taxon>
        <taxon>Streptophyta</taxon>
        <taxon>Embryophyta</taxon>
        <taxon>Tracheophyta</taxon>
        <taxon>Spermatophyta</taxon>
        <taxon>Magnoliopsida</taxon>
        <taxon>eudicotyledons</taxon>
        <taxon>Gunneridae</taxon>
        <taxon>Pentapetalae</taxon>
        <taxon>rosids</taxon>
        <taxon>malvids</taxon>
        <taxon>Malvales</taxon>
        <taxon>Malvaceae</taxon>
        <taxon>Malvoideae</taxon>
        <taxon>Gossypium</taxon>
    </lineage>
</organism>
<reference evidence="2 3" key="1">
    <citation type="journal article" date="2019" name="Genome Biol. Evol.">
        <title>Insights into the evolution of the New World diploid cottons (Gossypium, subgenus Houzingenia) based on genome sequencing.</title>
        <authorList>
            <person name="Grover C.E."/>
            <person name="Arick M.A. 2nd"/>
            <person name="Thrash A."/>
            <person name="Conover J.L."/>
            <person name="Sanders W.S."/>
            <person name="Peterson D.G."/>
            <person name="Frelichowski J.E."/>
            <person name="Scheffler J.A."/>
            <person name="Scheffler B.E."/>
            <person name="Wendel J.F."/>
        </authorList>
    </citation>
    <scope>NUCLEOTIDE SEQUENCE [LARGE SCALE GENOMIC DNA]</scope>
    <source>
        <strain evidence="2">1</strain>
        <tissue evidence="2">Leaf</tissue>
    </source>
</reference>
<evidence type="ECO:0000259" key="1">
    <source>
        <dbReference type="Pfam" id="PF14111"/>
    </source>
</evidence>
<dbReference type="Proteomes" id="UP000593576">
    <property type="component" value="Unassembled WGS sequence"/>
</dbReference>
<gene>
    <name evidence="2" type="ORF">Goshw_005875</name>
</gene>
<protein>
    <recommendedName>
        <fullName evidence="1">DUF4283 domain-containing protein</fullName>
    </recommendedName>
</protein>
<dbReference type="AlphaFoldDB" id="A0A7J9MYW7"/>
<comment type="caution">
    <text evidence="2">The sequence shown here is derived from an EMBL/GenBank/DDBJ whole genome shotgun (WGS) entry which is preliminary data.</text>
</comment>
<name>A0A7J9MYW7_GOSSC</name>
<proteinExistence type="predicted"/>
<evidence type="ECO:0000313" key="2">
    <source>
        <dbReference type="EMBL" id="MBA0876084.1"/>
    </source>
</evidence>
<sequence>MWNSQNNYCENVGGEDQTYCIVEQDNLTWNPKSLIQLMDLENNFFLIIFQYENDYNKALVGGPWLDVHMDCARRGHFARLAMCVNLKKPLMSKVRINGRLQQVEYEAFPKFASNVDTMGMEKTYVRGPR</sequence>